<gene>
    <name evidence="1" type="ORF">KR51_00004780</name>
</gene>
<comment type="caution">
    <text evidence="1">The sequence shown here is derived from an EMBL/GenBank/DDBJ whole genome shotgun (WGS) entry which is preliminary data.</text>
</comment>
<evidence type="ECO:0000313" key="1">
    <source>
        <dbReference type="EMBL" id="ERN42765.1"/>
    </source>
</evidence>
<dbReference type="eggNOG" id="COG4639">
    <property type="taxonomic scope" value="Bacteria"/>
</dbReference>
<dbReference type="GO" id="GO:0016301">
    <property type="term" value="F:kinase activity"/>
    <property type="evidence" value="ECO:0007669"/>
    <property type="project" value="UniProtKB-KW"/>
</dbReference>
<dbReference type="STRING" id="582515.KR51_00004780"/>
<protein>
    <submittedName>
        <fullName evidence="1">Putative kinase</fullName>
    </submittedName>
</protein>
<dbReference type="RefSeq" id="WP_022604351.1">
    <property type="nucleotide sequence ID" value="NZ_ASSJ01000007.1"/>
</dbReference>
<dbReference type="InterPro" id="IPR027417">
    <property type="entry name" value="P-loop_NTPase"/>
</dbReference>
<dbReference type="Pfam" id="PF13671">
    <property type="entry name" value="AAA_33"/>
    <property type="match status" value="1"/>
</dbReference>
<keyword evidence="1" id="KW-0808">Transferase</keyword>
<sequence length="187" mass="20844">MTIPLILLIGLPGSGKSTFARAVATDFPDTQIVSTDAIRADLYGNAAIQGSWLHVWKHAEVRLCRAVESIRRGHCPGAIYDATNVVRRHRRDAIACARACGFTRITGVFLDLPLPMCLQHNDRRDRVVPTEVMLGMDRKLRAAPPSHSDGLDALLHYQRRASADIARRDQSDIRTSDRDRLCYPCAE</sequence>
<dbReference type="Proteomes" id="UP000016960">
    <property type="component" value="Unassembled WGS sequence"/>
</dbReference>
<proteinExistence type="predicted"/>
<dbReference type="PIRSF" id="PIRSF037081">
    <property type="entry name" value="P-loop_All4644_prd"/>
    <property type="match status" value="1"/>
</dbReference>
<name>U5DSV0_9CHRO</name>
<dbReference type="SUPFAM" id="SSF52540">
    <property type="entry name" value="P-loop containing nucleoside triphosphate hydrolases"/>
    <property type="match status" value="1"/>
</dbReference>
<evidence type="ECO:0000313" key="2">
    <source>
        <dbReference type="Proteomes" id="UP000016960"/>
    </source>
</evidence>
<dbReference type="OrthoDB" id="484613at2"/>
<dbReference type="InParanoid" id="U5DSV0"/>
<dbReference type="Gene3D" id="3.40.50.300">
    <property type="entry name" value="P-loop containing nucleotide triphosphate hydrolases"/>
    <property type="match status" value="1"/>
</dbReference>
<keyword evidence="2" id="KW-1185">Reference proteome</keyword>
<accession>U5DSV0</accession>
<reference evidence="1 2" key="1">
    <citation type="submission" date="2013-05" db="EMBL/GenBank/DDBJ databases">
        <title>Draft genome sequence of Rubidibacter lacunae KORDI 51-2.</title>
        <authorList>
            <person name="Choi D.H."/>
            <person name="Noh J.H."/>
            <person name="Kwon K.-K."/>
            <person name="Lee J.-H."/>
            <person name="Ryu J.-Y."/>
        </authorList>
    </citation>
    <scope>NUCLEOTIDE SEQUENCE [LARGE SCALE GENOMIC DNA]</scope>
    <source>
        <strain evidence="1 2">KORDI 51-2</strain>
    </source>
</reference>
<dbReference type="InterPro" id="IPR017101">
    <property type="entry name" value="P-loop_ATP/GTP-bd_All4644_prd"/>
</dbReference>
<dbReference type="EMBL" id="ASSJ01000007">
    <property type="protein sequence ID" value="ERN42765.1"/>
    <property type="molecule type" value="Genomic_DNA"/>
</dbReference>
<organism evidence="1 2">
    <name type="scientific">Rubidibacter lacunae KORDI 51-2</name>
    <dbReference type="NCBI Taxonomy" id="582515"/>
    <lineage>
        <taxon>Bacteria</taxon>
        <taxon>Bacillati</taxon>
        <taxon>Cyanobacteriota</taxon>
        <taxon>Cyanophyceae</taxon>
        <taxon>Oscillatoriophycideae</taxon>
        <taxon>Chroococcales</taxon>
        <taxon>Aphanothecaceae</taxon>
        <taxon>Rubidibacter</taxon>
    </lineage>
</organism>
<dbReference type="AlphaFoldDB" id="U5DSV0"/>
<keyword evidence="1" id="KW-0418">Kinase</keyword>